<name>A0A6J4QZG3_9ACTN</name>
<feature type="compositionally biased region" description="Low complexity" evidence="1">
    <location>
        <begin position="41"/>
        <end position="50"/>
    </location>
</feature>
<feature type="compositionally biased region" description="Basic residues" evidence="1">
    <location>
        <begin position="28"/>
        <end position="40"/>
    </location>
</feature>
<accession>A0A6J4QZG3</accession>
<sequence length="58" mass="5980">MVHEGRLAEGEARRPGEHAERGGMLRPGGRHPGGRGRRQAARAGSAQTGAPTIAGRLG</sequence>
<proteinExistence type="predicted"/>
<evidence type="ECO:0000313" key="2">
    <source>
        <dbReference type="EMBL" id="CAA9458158.1"/>
    </source>
</evidence>
<evidence type="ECO:0000256" key="1">
    <source>
        <dbReference type="SAM" id="MobiDB-lite"/>
    </source>
</evidence>
<dbReference type="AlphaFoldDB" id="A0A6J4QZG3"/>
<dbReference type="EMBL" id="CADCVH010000056">
    <property type="protein sequence ID" value="CAA9458158.1"/>
    <property type="molecule type" value="Genomic_DNA"/>
</dbReference>
<protein>
    <submittedName>
        <fullName evidence="2">Uncharacterized protein</fullName>
    </submittedName>
</protein>
<feature type="compositionally biased region" description="Basic and acidic residues" evidence="1">
    <location>
        <begin position="1"/>
        <end position="23"/>
    </location>
</feature>
<reference evidence="2" key="1">
    <citation type="submission" date="2020-02" db="EMBL/GenBank/DDBJ databases">
        <authorList>
            <person name="Meier V. D."/>
        </authorList>
    </citation>
    <scope>NUCLEOTIDE SEQUENCE</scope>
    <source>
        <strain evidence="2">AVDCRST_MAG02</strain>
    </source>
</reference>
<organism evidence="2">
    <name type="scientific">uncultured Rubrobacteraceae bacterium</name>
    <dbReference type="NCBI Taxonomy" id="349277"/>
    <lineage>
        <taxon>Bacteria</taxon>
        <taxon>Bacillati</taxon>
        <taxon>Actinomycetota</taxon>
        <taxon>Rubrobacteria</taxon>
        <taxon>Rubrobacterales</taxon>
        <taxon>Rubrobacteraceae</taxon>
        <taxon>environmental samples</taxon>
    </lineage>
</organism>
<feature type="region of interest" description="Disordered" evidence="1">
    <location>
        <begin position="1"/>
        <end position="58"/>
    </location>
</feature>
<gene>
    <name evidence="2" type="ORF">AVDCRST_MAG02-1679</name>
</gene>